<accession>A0A7S8MWJ8</accession>
<dbReference type="EMBL" id="CP064760">
    <property type="protein sequence ID" value="QPE04534.1"/>
    <property type="molecule type" value="Genomic_DNA"/>
</dbReference>
<dbReference type="Proteomes" id="UP000594480">
    <property type="component" value="Chromosome"/>
</dbReference>
<keyword evidence="2" id="KW-1185">Reference proteome</keyword>
<organism evidence="1 2">
    <name type="scientific">Microbacterium schleiferi</name>
    <dbReference type="NCBI Taxonomy" id="69362"/>
    <lineage>
        <taxon>Bacteria</taxon>
        <taxon>Bacillati</taxon>
        <taxon>Actinomycetota</taxon>
        <taxon>Actinomycetes</taxon>
        <taxon>Micrococcales</taxon>
        <taxon>Microbacteriaceae</taxon>
        <taxon>Microbacterium</taxon>
    </lineage>
</organism>
<gene>
    <name evidence="1" type="ORF">IT882_15635</name>
</gene>
<evidence type="ECO:0000313" key="1">
    <source>
        <dbReference type="EMBL" id="QPE04534.1"/>
    </source>
</evidence>
<protein>
    <submittedName>
        <fullName evidence="1">Uncharacterized protein</fullName>
    </submittedName>
</protein>
<name>A0A7S8MWJ8_9MICO</name>
<dbReference type="AlphaFoldDB" id="A0A7S8MWJ8"/>
<dbReference type="KEGG" id="msf:IT882_15635"/>
<proteinExistence type="predicted"/>
<sequence length="542" mass="60440">MDELNYRPKPWTPKDVPTIWVDQTTGQGVTDAGTPVRPVIGERRKNPNLTDLLDTAASYGANRIMLTGKRPEPAPGVRHWLYVQTPNWKPGAHWVNNGPPTGRFEHAVTGFKIEVRTAEEWFGDGPLTPAQARLAWNVTASIIRHADENARLFNSPAATGTNLWALSLPKNINPVPVEDDIAQEIHFTSGLHHYDHLVAGESFAKHEDCVPLIDPAKTKKISEFAYVDGRFMFAGVGRELGIGPAIRLNQAAAYELLEQDPYARARFHVRFRVPQGWNHVGLLGVKHLDVREGWFYPNRPGAVHDTWADGSEIHVALKHGWEIRPHEAVVFRKAKPLDTFTERMTRARERVQLQDEMHPDLRRAVLAALRNIMLHSIGAFAAAGRDETRVAASPDDVPPEYRAKMLRQGNLWIYRIPSRPNDRTRSFYHPELAAQVWGRARARVLHGPSSLGGYTSGALTVDPSTLIGIQGDAIYTTKLPAWSLPDRFIGGGDDGKTGRLRLQGYLNGSFITPETLRQRDALKARAERAGIAKALEQAEEKG</sequence>
<reference evidence="1 2" key="1">
    <citation type="submission" date="2020-11" db="EMBL/GenBank/DDBJ databases">
        <title>Amino acid is mineralized and recycled by bacteria in oceanic microbiome.</title>
        <authorList>
            <person name="Zheng L.Y."/>
        </authorList>
    </citation>
    <scope>NUCLEOTIDE SEQUENCE [LARGE SCALE GENOMIC DNA]</scope>
    <source>
        <strain evidence="1 2">A32-1</strain>
    </source>
</reference>
<dbReference type="RefSeq" id="WP_005050756.1">
    <property type="nucleotide sequence ID" value="NZ_CP064760.1"/>
</dbReference>
<evidence type="ECO:0000313" key="2">
    <source>
        <dbReference type="Proteomes" id="UP000594480"/>
    </source>
</evidence>